<dbReference type="EMBL" id="BAET01000033">
    <property type="protein sequence ID" value="GAB56852.1"/>
    <property type="molecule type" value="Genomic_DNA"/>
</dbReference>
<name>H5TES5_9ALTE</name>
<sequence>MKNTLIIGASGQIGKQFTKLMLNDGQKVSALVRDKSKLSDINNKNLHIIETDLTNDFSHAFKHCSDVVFVAGSGGSTGAEKTLLIDLGSACRAVDYAKASDVNHFVMVSSIGADTPIEGPEEMQPYLVAKHMADEHLIRSKLHYSVIRPGALTDDDAIGKFTHQRPCNDGDAKITRADVANALLYCVKNEAKKNIIIELFNGSEELADVFDQK</sequence>
<evidence type="ECO:0000259" key="1">
    <source>
        <dbReference type="Pfam" id="PF13460"/>
    </source>
</evidence>
<reference evidence="2 3" key="1">
    <citation type="journal article" date="2012" name="J. Bacteriol.">
        <title>Genome sequence of proteorhodopsin-containing sea ice bacterium Glaciecola punicea ACAM 611T.</title>
        <authorList>
            <person name="Qin Q.-L."/>
            <person name="Xie B.-B."/>
            <person name="Shu Y.-L."/>
            <person name="Rong J.-C."/>
            <person name="Zhao D.-L."/>
            <person name="Zhang X.-Y."/>
            <person name="Chen X.-L."/>
            <person name="Zhou B.-C."/>
            <person name="Zhanga Y.-Z."/>
        </authorList>
    </citation>
    <scope>NUCLEOTIDE SEQUENCE [LARGE SCALE GENOMIC DNA]</scope>
    <source>
        <strain evidence="2 3">ACAM 611</strain>
    </source>
</reference>
<dbReference type="PANTHER" id="PTHR15020:SF50">
    <property type="entry name" value="UPF0659 PROTEIN YMR090W"/>
    <property type="match status" value="1"/>
</dbReference>
<dbReference type="RefSeq" id="WP_006007439.1">
    <property type="nucleotide sequence ID" value="NZ_BAET01000033.1"/>
</dbReference>
<proteinExistence type="predicted"/>
<dbReference type="OrthoDB" id="9803892at2"/>
<dbReference type="AlphaFoldDB" id="H5TES5"/>
<organism evidence="2 3">
    <name type="scientific">Glaciecola punicea ACAM 611</name>
    <dbReference type="NCBI Taxonomy" id="1121923"/>
    <lineage>
        <taxon>Bacteria</taxon>
        <taxon>Pseudomonadati</taxon>
        <taxon>Pseudomonadota</taxon>
        <taxon>Gammaproteobacteria</taxon>
        <taxon>Alteromonadales</taxon>
        <taxon>Alteromonadaceae</taxon>
        <taxon>Glaciecola</taxon>
    </lineage>
</organism>
<feature type="domain" description="NAD(P)-binding" evidence="1">
    <location>
        <begin position="8"/>
        <end position="189"/>
    </location>
</feature>
<evidence type="ECO:0000313" key="3">
    <source>
        <dbReference type="Proteomes" id="UP000053586"/>
    </source>
</evidence>
<gene>
    <name evidence="2" type="ORF">GPUN_2738</name>
</gene>
<dbReference type="STRING" id="56804.BAE46_02545"/>
<dbReference type="PANTHER" id="PTHR15020">
    <property type="entry name" value="FLAVIN REDUCTASE-RELATED"/>
    <property type="match status" value="1"/>
</dbReference>
<reference evidence="2 3" key="2">
    <citation type="journal article" date="2017" name="Antonie Van Leeuwenhoek">
        <title>Rhizobium rhizosphaerae sp. nov., a novel species isolated from rice rhizosphere.</title>
        <authorList>
            <person name="Zhao J.J."/>
            <person name="Zhang J."/>
            <person name="Zhang R.J."/>
            <person name="Zhang C.W."/>
            <person name="Yin H.Q."/>
            <person name="Zhang X.X."/>
        </authorList>
    </citation>
    <scope>NUCLEOTIDE SEQUENCE [LARGE SCALE GENOMIC DNA]</scope>
    <source>
        <strain evidence="2 3">ACAM 611</strain>
    </source>
</reference>
<protein>
    <recommendedName>
        <fullName evidence="1">NAD(P)-binding domain-containing protein</fullName>
    </recommendedName>
</protein>
<dbReference type="InterPro" id="IPR016040">
    <property type="entry name" value="NAD(P)-bd_dom"/>
</dbReference>
<dbReference type="eggNOG" id="COG0702">
    <property type="taxonomic scope" value="Bacteria"/>
</dbReference>
<evidence type="ECO:0000313" key="2">
    <source>
        <dbReference type="EMBL" id="GAB56852.1"/>
    </source>
</evidence>
<keyword evidence="3" id="KW-1185">Reference proteome</keyword>
<accession>H5TES5</accession>
<dbReference type="Pfam" id="PF13460">
    <property type="entry name" value="NAD_binding_10"/>
    <property type="match status" value="1"/>
</dbReference>
<dbReference type="CDD" id="cd05243">
    <property type="entry name" value="SDR_a5"/>
    <property type="match status" value="1"/>
</dbReference>
<dbReference type="InterPro" id="IPR036291">
    <property type="entry name" value="NAD(P)-bd_dom_sf"/>
</dbReference>
<dbReference type="Proteomes" id="UP000053586">
    <property type="component" value="Unassembled WGS sequence"/>
</dbReference>
<dbReference type="SUPFAM" id="SSF51735">
    <property type="entry name" value="NAD(P)-binding Rossmann-fold domains"/>
    <property type="match status" value="1"/>
</dbReference>
<dbReference type="Gene3D" id="3.40.50.720">
    <property type="entry name" value="NAD(P)-binding Rossmann-like Domain"/>
    <property type="match status" value="1"/>
</dbReference>
<comment type="caution">
    <text evidence="2">The sequence shown here is derived from an EMBL/GenBank/DDBJ whole genome shotgun (WGS) entry which is preliminary data.</text>
</comment>